<reference evidence="1" key="2">
    <citation type="journal article" date="2014" name="Int. J. Syst. Evol. Microbiol.">
        <title>Complete genome of a new Firmicutes species belonging to the dominant human colonic microbiota ('Ruminococcus bicirculans') reveals two chromosomes and a selective capacity to utilize plant glucans.</title>
        <authorList>
            <consortium name="NISC Comparative Sequencing Program"/>
            <person name="Wegmann U."/>
            <person name="Louis P."/>
            <person name="Goesmann A."/>
            <person name="Henrissat B."/>
            <person name="Duncan S.H."/>
            <person name="Flint H.J."/>
        </authorList>
    </citation>
    <scope>NUCLEOTIDE SEQUENCE</scope>
    <source>
        <strain evidence="1">CCM 7403</strain>
    </source>
</reference>
<protein>
    <recommendedName>
        <fullName evidence="5">HhH-GPD domain-containing protein</fullName>
    </recommendedName>
</protein>
<name>A0A4P7UES1_9ACTN</name>
<reference evidence="2" key="4">
    <citation type="submission" date="2019-03" db="EMBL/GenBank/DDBJ databases">
        <authorList>
            <person name="Huang Y."/>
        </authorList>
    </citation>
    <scope>NUCLEOTIDE SEQUENCE</scope>
    <source>
        <strain evidence="2">JCM 16608</strain>
    </source>
</reference>
<dbReference type="Proteomes" id="UP000297025">
    <property type="component" value="Chromosome"/>
</dbReference>
<reference evidence="1" key="5">
    <citation type="submission" date="2024-05" db="EMBL/GenBank/DDBJ databases">
        <authorList>
            <person name="Sun Q."/>
            <person name="Sedlacek I."/>
        </authorList>
    </citation>
    <scope>NUCLEOTIDE SEQUENCE</scope>
    <source>
        <strain evidence="1">CCM 7403</strain>
    </source>
</reference>
<organism evidence="2 3">
    <name type="scientific">Nocardioides daphniae</name>
    <dbReference type="NCBI Taxonomy" id="402297"/>
    <lineage>
        <taxon>Bacteria</taxon>
        <taxon>Bacillati</taxon>
        <taxon>Actinomycetota</taxon>
        <taxon>Actinomycetes</taxon>
        <taxon>Propionibacteriales</taxon>
        <taxon>Nocardioidaceae</taxon>
        <taxon>Nocardioides</taxon>
    </lineage>
</organism>
<reference evidence="2 3" key="1">
    <citation type="journal article" date="2008" name="Int. J. Syst. Evol. Microbiol.">
        <title>Nocardioides daphniae sp. nov., isolated from Daphnia cucullata (Crustacea: Cladocera).</title>
        <authorList>
            <person name="Toth E.M."/>
            <person name="Keki Z."/>
            <person name="Homonnay Z.G."/>
            <person name="Borsodi A.K."/>
            <person name="Marialigeti K."/>
            <person name="Schumann P."/>
        </authorList>
    </citation>
    <scope>NUCLEOTIDE SEQUENCE [LARGE SCALE GENOMIC DNA]</scope>
    <source>
        <strain evidence="2 3">JCM 16608</strain>
    </source>
</reference>
<dbReference type="RefSeq" id="WP_135832454.1">
    <property type="nucleotide sequence ID" value="NZ_BMCK01000004.1"/>
</dbReference>
<dbReference type="EMBL" id="CP038462">
    <property type="protein sequence ID" value="QCC77409.1"/>
    <property type="molecule type" value="Genomic_DNA"/>
</dbReference>
<keyword evidence="4" id="KW-1185">Reference proteome</keyword>
<dbReference type="EMBL" id="BMCK01000004">
    <property type="protein sequence ID" value="GGD24528.1"/>
    <property type="molecule type" value="Genomic_DNA"/>
</dbReference>
<evidence type="ECO:0008006" key="5">
    <source>
        <dbReference type="Google" id="ProtNLM"/>
    </source>
</evidence>
<dbReference type="KEGG" id="ndp:E2C04_09835"/>
<accession>A0A4P7UES1</accession>
<evidence type="ECO:0000313" key="1">
    <source>
        <dbReference type="EMBL" id="GGD24528.1"/>
    </source>
</evidence>
<sequence length="210" mass="23027">MTETLAGADLDRLSTYVNDTIGDRPDAWPGGWPGEVDAALIDAIFSVRARYGNRTTGTGVYGVVQRWRFYRSQADDLAVLKSTSEADLVQVTNKGRLAGRTKARVALDAATALADAGVLSAKDFGEKLEAAERAYRSVKGCGPVTWAYLRMLLGYEDVKPDTWVMRFVQDQLPHVRTAHEAGALLKGVAGRLGVDARDLDHAVWRYRRSV</sequence>
<evidence type="ECO:0000313" key="4">
    <source>
        <dbReference type="Proteomes" id="UP000630594"/>
    </source>
</evidence>
<dbReference type="AlphaFoldDB" id="A0A4P7UES1"/>
<reference evidence="4" key="3">
    <citation type="journal article" date="2019" name="Int. J. Syst. Evol. Microbiol.">
        <title>The Global Catalogue of Microorganisms (GCM) 10K type strain sequencing project: providing services to taxonomists for standard genome sequencing and annotation.</title>
        <authorList>
            <consortium name="The Broad Institute Genomics Platform"/>
            <consortium name="The Broad Institute Genome Sequencing Center for Infectious Disease"/>
            <person name="Wu L."/>
            <person name="Ma J."/>
        </authorList>
    </citation>
    <scope>NUCLEOTIDE SEQUENCE [LARGE SCALE GENOMIC DNA]</scope>
    <source>
        <strain evidence="4">CCM 7403</strain>
    </source>
</reference>
<evidence type="ECO:0000313" key="3">
    <source>
        <dbReference type="Proteomes" id="UP000297025"/>
    </source>
</evidence>
<dbReference type="OrthoDB" id="2962349at2"/>
<evidence type="ECO:0000313" key="2">
    <source>
        <dbReference type="EMBL" id="QCC77409.1"/>
    </source>
</evidence>
<gene>
    <name evidence="2" type="ORF">E2C04_09835</name>
    <name evidence="1" type="ORF">GCM10007231_24650</name>
</gene>
<proteinExistence type="predicted"/>
<dbReference type="Proteomes" id="UP000630594">
    <property type="component" value="Unassembled WGS sequence"/>
</dbReference>